<dbReference type="PANTHER" id="PTHR33164:SF5">
    <property type="entry name" value="ORGANIC HYDROPEROXIDE RESISTANCE TRANSCRIPTIONAL REGULATOR"/>
    <property type="match status" value="1"/>
</dbReference>
<dbReference type="Gene3D" id="1.10.10.10">
    <property type="entry name" value="Winged helix-like DNA-binding domain superfamily/Winged helix DNA-binding domain"/>
    <property type="match status" value="1"/>
</dbReference>
<feature type="domain" description="HTH marR-type" evidence="7">
    <location>
        <begin position="37"/>
        <end position="171"/>
    </location>
</feature>
<dbReference type="OrthoDB" id="9806864at2"/>
<organism evidence="8 9">
    <name type="scientific">Bacterioplanes sanyensis</name>
    <dbReference type="NCBI Taxonomy" id="1249553"/>
    <lineage>
        <taxon>Bacteria</taxon>
        <taxon>Pseudomonadati</taxon>
        <taxon>Pseudomonadota</taxon>
        <taxon>Gammaproteobacteria</taxon>
        <taxon>Oceanospirillales</taxon>
        <taxon>Oceanospirillaceae</taxon>
        <taxon>Bacterioplanes</taxon>
    </lineage>
</organism>
<dbReference type="SUPFAM" id="SSF46785">
    <property type="entry name" value="Winged helix' DNA-binding domain"/>
    <property type="match status" value="1"/>
</dbReference>
<reference evidence="8 9" key="1">
    <citation type="submission" date="2017-07" db="EMBL/GenBank/DDBJ databases">
        <title>Annotated genome sequence of Bacterioplanes sanyensis isolated from Red Sea.</title>
        <authorList>
            <person name="Rehman Z.U."/>
        </authorList>
    </citation>
    <scope>NUCLEOTIDE SEQUENCE [LARGE SCALE GENOMIC DNA]</scope>
    <source>
        <strain evidence="8 9">NV9</strain>
    </source>
</reference>
<gene>
    <name evidence="8" type="ORF">CHH28_19090</name>
</gene>
<keyword evidence="4" id="KW-0238">DNA-binding</keyword>
<dbReference type="AlphaFoldDB" id="A0A222FPC3"/>
<evidence type="ECO:0000256" key="6">
    <source>
        <dbReference type="SAM" id="MobiDB-lite"/>
    </source>
</evidence>
<feature type="region of interest" description="Disordered" evidence="6">
    <location>
        <begin position="1"/>
        <end position="31"/>
    </location>
</feature>
<dbReference type="GO" id="GO:0003700">
    <property type="term" value="F:DNA-binding transcription factor activity"/>
    <property type="evidence" value="ECO:0007669"/>
    <property type="project" value="InterPro"/>
</dbReference>
<evidence type="ECO:0000256" key="2">
    <source>
        <dbReference type="ARBA" id="ARBA00022490"/>
    </source>
</evidence>
<comment type="subcellular location">
    <subcellularLocation>
        <location evidence="1">Cytoplasm</location>
    </subcellularLocation>
</comment>
<dbReference type="GO" id="GO:0005737">
    <property type="term" value="C:cytoplasm"/>
    <property type="evidence" value="ECO:0007669"/>
    <property type="project" value="UniProtKB-SubCell"/>
</dbReference>
<dbReference type="InterPro" id="IPR000835">
    <property type="entry name" value="HTH_MarR-typ"/>
</dbReference>
<evidence type="ECO:0000313" key="8">
    <source>
        <dbReference type="EMBL" id="ASP40640.1"/>
    </source>
</evidence>
<evidence type="ECO:0000256" key="1">
    <source>
        <dbReference type="ARBA" id="ARBA00004496"/>
    </source>
</evidence>
<keyword evidence="2" id="KW-0963">Cytoplasm</keyword>
<dbReference type="PROSITE" id="PS50995">
    <property type="entry name" value="HTH_MARR_2"/>
    <property type="match status" value="1"/>
</dbReference>
<accession>A0A222FPC3</accession>
<dbReference type="InterPro" id="IPR036388">
    <property type="entry name" value="WH-like_DNA-bd_sf"/>
</dbReference>
<dbReference type="Proteomes" id="UP000202440">
    <property type="component" value="Chromosome"/>
</dbReference>
<dbReference type="RefSeq" id="WP_094061802.1">
    <property type="nucleotide sequence ID" value="NZ_CP022530.1"/>
</dbReference>
<evidence type="ECO:0000256" key="3">
    <source>
        <dbReference type="ARBA" id="ARBA00023015"/>
    </source>
</evidence>
<keyword evidence="3" id="KW-0805">Transcription regulation</keyword>
<sequence>MTTPSNQTPANPAPSNPAPSDPALSDPAPGSNPLALDNQLCFALYSTSLAMTQMYKELLTPIGLTYPQYTIMLILWEQDGVTLKHIAERLGQKSGSLTPVIKRLETDGFIRRQRGKDDDRSLSIELTHAGQVLREQGLQVNQCILEACDLPLKNLVDLRDNLNELKQQLLK</sequence>
<dbReference type="PRINTS" id="PR00598">
    <property type="entry name" value="HTHMARR"/>
</dbReference>
<dbReference type="FunFam" id="1.10.10.10:FF:000163">
    <property type="entry name" value="MarR family transcriptional regulator"/>
    <property type="match status" value="1"/>
</dbReference>
<evidence type="ECO:0000259" key="7">
    <source>
        <dbReference type="PROSITE" id="PS50995"/>
    </source>
</evidence>
<evidence type="ECO:0000256" key="5">
    <source>
        <dbReference type="ARBA" id="ARBA00023163"/>
    </source>
</evidence>
<dbReference type="GO" id="GO:0006950">
    <property type="term" value="P:response to stress"/>
    <property type="evidence" value="ECO:0007669"/>
    <property type="project" value="TreeGrafter"/>
</dbReference>
<dbReference type="Pfam" id="PF01047">
    <property type="entry name" value="MarR"/>
    <property type="match status" value="1"/>
</dbReference>
<dbReference type="EMBL" id="CP022530">
    <property type="protein sequence ID" value="ASP40640.1"/>
    <property type="molecule type" value="Genomic_DNA"/>
</dbReference>
<proteinExistence type="predicted"/>
<dbReference type="PANTHER" id="PTHR33164">
    <property type="entry name" value="TRANSCRIPTIONAL REGULATOR, MARR FAMILY"/>
    <property type="match status" value="1"/>
</dbReference>
<protein>
    <submittedName>
        <fullName evidence="8">MarR family transcriptional regulator</fullName>
    </submittedName>
</protein>
<dbReference type="SMART" id="SM00347">
    <property type="entry name" value="HTH_MARR"/>
    <property type="match status" value="1"/>
</dbReference>
<dbReference type="KEGG" id="bsan:CHH28_19090"/>
<name>A0A222FPC3_9GAMM</name>
<evidence type="ECO:0000256" key="4">
    <source>
        <dbReference type="ARBA" id="ARBA00023125"/>
    </source>
</evidence>
<keyword evidence="5" id="KW-0804">Transcription</keyword>
<feature type="compositionally biased region" description="Low complexity" evidence="6">
    <location>
        <begin position="1"/>
        <end position="10"/>
    </location>
</feature>
<dbReference type="InterPro" id="IPR039422">
    <property type="entry name" value="MarR/SlyA-like"/>
</dbReference>
<feature type="compositionally biased region" description="Low complexity" evidence="6">
    <location>
        <begin position="21"/>
        <end position="31"/>
    </location>
</feature>
<dbReference type="GO" id="GO:0003677">
    <property type="term" value="F:DNA binding"/>
    <property type="evidence" value="ECO:0007669"/>
    <property type="project" value="UniProtKB-KW"/>
</dbReference>
<dbReference type="InterPro" id="IPR036390">
    <property type="entry name" value="WH_DNA-bd_sf"/>
</dbReference>
<feature type="compositionally biased region" description="Pro residues" evidence="6">
    <location>
        <begin position="11"/>
        <end position="20"/>
    </location>
</feature>
<keyword evidence="9" id="KW-1185">Reference proteome</keyword>
<evidence type="ECO:0000313" key="9">
    <source>
        <dbReference type="Proteomes" id="UP000202440"/>
    </source>
</evidence>